<reference evidence="5 6" key="1">
    <citation type="journal article" date="2015" name="J. Gen. Virol.">
        <title>Genome sequence and comparative virulence of raccoonpox virus: the first North American poxvirus sequence.</title>
        <authorList>
            <person name="Fleischauer C."/>
            <person name="Upton C."/>
            <person name="Victoria J."/>
            <person name="Jones G.J."/>
            <person name="Roper R.L."/>
        </authorList>
    </citation>
    <scope>NUCLEOTIDE SEQUENCE [LARGE SCALE GENOMIC DNA]</scope>
    <source>
        <strain evidence="5 6">Herman</strain>
    </source>
</reference>
<feature type="transmembrane region" description="Helical" evidence="2">
    <location>
        <begin position="1837"/>
        <end position="1864"/>
    </location>
</feature>
<dbReference type="Pfam" id="PF04395">
    <property type="entry name" value="Poxvirus_B22R"/>
    <property type="match status" value="1"/>
</dbReference>
<feature type="domain" description="Poxvirus B22R protein C-terminal" evidence="3">
    <location>
        <begin position="885"/>
        <end position="1078"/>
    </location>
</feature>
<evidence type="ECO:0000256" key="1">
    <source>
        <dbReference type="SAM" id="MobiDB-lite"/>
    </source>
</evidence>
<protein>
    <submittedName>
        <fullName evidence="5">Surface glycoprotein</fullName>
    </submittedName>
</protein>
<gene>
    <name evidence="5" type="ORF">RCNV-Herman-196</name>
</gene>
<keyword evidence="6" id="KW-1185">Reference proteome</keyword>
<evidence type="ECO:0000259" key="3">
    <source>
        <dbReference type="Pfam" id="PF13168"/>
    </source>
</evidence>
<evidence type="ECO:0000313" key="5">
    <source>
        <dbReference type="EMBL" id="AKJ93829.1"/>
    </source>
</evidence>
<dbReference type="Proteomes" id="UP000101745">
    <property type="component" value="Segment"/>
</dbReference>
<organismHost>
    <name type="scientific">Procyon lotor</name>
    <name type="common">Raccoon</name>
    <dbReference type="NCBI Taxonomy" id="9654"/>
</organismHost>
<dbReference type="KEGG" id="vg:24528230"/>
<dbReference type="Pfam" id="PF13168">
    <property type="entry name" value="Poxvirus_B22R_C"/>
    <property type="match status" value="1"/>
</dbReference>
<accession>A0A0G3G0A5</accession>
<dbReference type="EMBL" id="KP143769">
    <property type="protein sequence ID" value="AKJ93829.1"/>
    <property type="molecule type" value="Genomic_DNA"/>
</dbReference>
<keyword evidence="2" id="KW-1133">Transmembrane helix</keyword>
<keyword evidence="2" id="KW-0812">Transmembrane</keyword>
<feature type="compositionally biased region" description="Pro residues" evidence="1">
    <location>
        <begin position="713"/>
        <end position="760"/>
    </location>
</feature>
<sequence length="1902" mass="213020">MNLHGLSLIIGLITCSWCYETCMRKSALYHDNTLGHVEENQDSVASLPYKYLQVVHSRERGRLLATFNWSRISNSVNDEFIKRCDINGTYLYNYTITIGMAIDSTEELLPTTPPMTTYETSTYNYTINDTTTEELSVATPTPTPTYTPLTTPLPPSTVSYNQLSNDNVSIISIQILSKILGVNETELSTYLITHTNNNTIDNVTMVNNTTVDDDTSDNNTLNGNIGFLEIRNCYNVSVADARFRITLVNDTSEEIVLTLHGTSSSGDFISSTNITECLRALINNNTSNTSDVSITQNINVTSNCDKCSINLMTSIVPIVEEFNTTLAKIGVKDDNTTQHYYNCKLTTNVTCDELINLDEVINNITLTNIIRSGVTTANRKRRDLNSEFEFSTSKELDCLYESYGVTDNINHCFASPRRRRSDDKKNIEMRLLDHARRDLGIDNVIPRGTTHFQVGASGASGGVVGDSSPFQNVKSRASLLAEKIMPKVPITATESELYATVNKQRKLPAGVKSSPFTEAIVSTVNQKLSSVKDVTYASLTLPRSTGYVHRPPDSVIYTTVRRSRLPSDSDSDFEDIQTVVKEYNERYARRVSRTSSSSSDFEDIDTVVKEYNAKKYGSASRVRTSSSSSDFEDIDTVVDEYNQKYGNAMARGRSPPKPDPLYSTVKKTTKGLSAGVDIVTKQTDYSLLPGVNTGSSIVTPLTRRGATRRPKRPSPPPRDLSLAPPNPPPRPPPESQPPVPPHRPLPPLPHRPPSPLPPRPGHGSPSSEQADKGISKFVPPRRCRRASSGVVCGMLQSRPKEDTYSLLQRPEPEYAEVGNGIPRSNVPVMGKKHSKQYTSSMAKISTKFDKSMAFGSAMLLTGQQAINQQARSTALSRKDQMNKEEKIFEAVSMSLSTIGSTLTTAGLVGGPALMIAGIGVTAIGGLIDTVKDIYYLFSGYEKPEDPVIKLFNTYSGLVADNNKMGVRKCLTPGEDTIIFLSYKNDSSFKQNTEAMALYFLDVINSEILYLNTSNLVLEYQLKVACPIGTLRSVDVDITAYTVLYDTTDNIKRYKFVRLATLLSKHPVIRLTCGLDASLVIKPYEVPISDMQLLKMATPGEPESTKSIPSDVCDKYPLKKFYLLAGGCPYDTSQTFIVHTTCSILLKTATWDQFKNRWVLQNPFRQEGTFKQLFTFSKYDFNDTIIDPNGVAGHASFCTNRGSNQCFWSEPMILEDVTSCNSRTRKIYVKLGIFNADGFNSFVLTCPAGSTPTYIKDKNTDSSNIIIEIPVGDYGTAKLYSATKASRIAVFCTHNYDKRFKSDIIVLIFNRVSGVPFSSIYTAGVNGKNRLFTKLAGGMPYRSLYCDNRRPGCYYAGIPFNEESIEADLHYGSEIMLKETYDASSIDPQVMTKSKTHFPSPLSVKFHVDNLGNGYNDPESFWVDAKKKKRTYSAMTLKITPCTMRNKNVDFGHVISNMVYSQSTSGDYGNSTIYVFKTKNSTNRDCEAILDLTSREVTVTCPAFAIPRNVSKYEGLCFSVVTSKDHCATNDNSLKSSGYGITDAVKQRTCYHHWFYGTASLDYYCSFQDEWQSKWPKYDPCKSYIHIEYRDTWIESNMLQQPPYTFEFIHDDSNEYINKEISNKLNDLYNEYKNIMEYSDGSLPASINRLAKALTSEGREITSVNIDGNLLDIAYQADKEKMIEIQNKIDDITRDLFIHTLSDKDIKDIIESEEDKRCCIIDVKNNNVQKYYPVDNYLCGTLDDYIYTSVETNKSYVLVNDTYISYEYLESSGIVVLSCYEMTIISLDTKDAKDAIEDEIITSAVSEALNDMFKEFDKNVSAIIIREEDDYLNNERDIYNITCIIVGSILIMLVIILILVVYTTINKYKTRKYKLLKKDDNKNIKSEHHCISLETVSMEILDH</sequence>
<proteinExistence type="predicted"/>
<evidence type="ECO:0000313" key="6">
    <source>
        <dbReference type="Proteomes" id="UP000101745"/>
    </source>
</evidence>
<evidence type="ECO:0000259" key="4">
    <source>
        <dbReference type="Pfam" id="PF13169"/>
    </source>
</evidence>
<organism evidence="5 6">
    <name type="scientific">Raccoon poxvirus</name>
    <name type="common">RCN</name>
    <dbReference type="NCBI Taxonomy" id="10256"/>
    <lineage>
        <taxon>Viruses</taxon>
        <taxon>Varidnaviria</taxon>
        <taxon>Bamfordvirae</taxon>
        <taxon>Nucleocytoviricota</taxon>
        <taxon>Pokkesviricetes</taxon>
        <taxon>Chitovirales</taxon>
        <taxon>Poxviridae</taxon>
        <taxon>Chordopoxvirinae</taxon>
        <taxon>Orthopoxvirus</taxon>
        <taxon>Orthopoxvirus raccoonpox</taxon>
    </lineage>
</organism>
<name>A0A0G3G0A5_RACVI</name>
<dbReference type="InterPro" id="IPR025133">
    <property type="entry name" value="Poxvirus_B22R_N_dom"/>
</dbReference>
<dbReference type="InterPro" id="IPR007490">
    <property type="entry name" value="Poxvirus_B22"/>
</dbReference>
<feature type="domain" description="Poxvirus B22R protein N-terminal" evidence="4">
    <location>
        <begin position="20"/>
        <end position="104"/>
    </location>
</feature>
<keyword evidence="2" id="KW-0472">Membrane</keyword>
<feature type="region of interest" description="Disordered" evidence="1">
    <location>
        <begin position="686"/>
        <end position="782"/>
    </location>
</feature>
<evidence type="ECO:0000256" key="2">
    <source>
        <dbReference type="SAM" id="Phobius"/>
    </source>
</evidence>
<dbReference type="GeneID" id="24528230"/>
<dbReference type="RefSeq" id="YP_009143508.1">
    <property type="nucleotide sequence ID" value="NC_027213.1"/>
</dbReference>
<dbReference type="Pfam" id="PF13169">
    <property type="entry name" value="Poxvirus_B22R_N"/>
    <property type="match status" value="1"/>
</dbReference>
<dbReference type="InterPro" id="IPR025128">
    <property type="entry name" value="Poxvirus_B22R_C_dom"/>
</dbReference>